<keyword evidence="2" id="KW-0732">Signal</keyword>
<gene>
    <name evidence="3" type="ORF">MANES_15G052300v8</name>
</gene>
<dbReference type="GO" id="GO:0033612">
    <property type="term" value="F:receptor serine/threonine kinase binding"/>
    <property type="evidence" value="ECO:0000318"/>
    <property type="project" value="GO_Central"/>
</dbReference>
<evidence type="ECO:0000256" key="2">
    <source>
        <dbReference type="SAM" id="SignalP"/>
    </source>
</evidence>
<accession>A0A2C9UD05</accession>
<dbReference type="GO" id="GO:0048046">
    <property type="term" value="C:apoplast"/>
    <property type="evidence" value="ECO:0000318"/>
    <property type="project" value="GO_Central"/>
</dbReference>
<comment type="caution">
    <text evidence="3">The sequence shown here is derived from an EMBL/GenBank/DDBJ whole genome shotgun (WGS) entry which is preliminary data.</text>
</comment>
<feature type="compositionally biased region" description="Polar residues" evidence="1">
    <location>
        <begin position="40"/>
        <end position="50"/>
    </location>
</feature>
<evidence type="ECO:0000313" key="4">
    <source>
        <dbReference type="Proteomes" id="UP000091857"/>
    </source>
</evidence>
<proteinExistence type="predicted"/>
<dbReference type="EMBL" id="CM004401">
    <property type="protein sequence ID" value="OAY28240.1"/>
    <property type="molecule type" value="Genomic_DNA"/>
</dbReference>
<evidence type="ECO:0000256" key="1">
    <source>
        <dbReference type="SAM" id="MobiDB-lite"/>
    </source>
</evidence>
<dbReference type="AlphaFoldDB" id="A0A2C9UD05"/>
<sequence length="87" mass="8836">MALASKSTVVSESHAMLLFLGLLLVASLLAGPIDSKKLIPSSQTTTGLQPSHSTSAAAATFSGSDSGQQFKEAAHEVPSGPNPESNK</sequence>
<keyword evidence="4" id="KW-1185">Reference proteome</keyword>
<organism evidence="3 4">
    <name type="scientific">Manihot esculenta</name>
    <name type="common">Cassava</name>
    <name type="synonym">Jatropha manihot</name>
    <dbReference type="NCBI Taxonomy" id="3983"/>
    <lineage>
        <taxon>Eukaryota</taxon>
        <taxon>Viridiplantae</taxon>
        <taxon>Streptophyta</taxon>
        <taxon>Embryophyta</taxon>
        <taxon>Tracheophyta</taxon>
        <taxon>Spermatophyta</taxon>
        <taxon>Magnoliopsida</taxon>
        <taxon>eudicotyledons</taxon>
        <taxon>Gunneridae</taxon>
        <taxon>Pentapetalae</taxon>
        <taxon>rosids</taxon>
        <taxon>fabids</taxon>
        <taxon>Malpighiales</taxon>
        <taxon>Euphorbiaceae</taxon>
        <taxon>Crotonoideae</taxon>
        <taxon>Manihoteae</taxon>
        <taxon>Manihot</taxon>
    </lineage>
</organism>
<name>A0A2C9UD05_MANES</name>
<evidence type="ECO:0000313" key="3">
    <source>
        <dbReference type="EMBL" id="OAY28240.1"/>
    </source>
</evidence>
<feature type="chain" id="PRO_5012044906" evidence="2">
    <location>
        <begin position="31"/>
        <end position="87"/>
    </location>
</feature>
<feature type="compositionally biased region" description="Low complexity" evidence="1">
    <location>
        <begin position="51"/>
        <end position="67"/>
    </location>
</feature>
<reference evidence="4" key="1">
    <citation type="journal article" date="2016" name="Nat. Biotechnol.">
        <title>Sequencing wild and cultivated cassava and related species reveals extensive interspecific hybridization and genetic diversity.</title>
        <authorList>
            <person name="Bredeson J.V."/>
            <person name="Lyons J.B."/>
            <person name="Prochnik S.E."/>
            <person name="Wu G.A."/>
            <person name="Ha C.M."/>
            <person name="Edsinger-Gonzales E."/>
            <person name="Grimwood J."/>
            <person name="Schmutz J."/>
            <person name="Rabbi I.Y."/>
            <person name="Egesi C."/>
            <person name="Nauluvula P."/>
            <person name="Lebot V."/>
            <person name="Ndunguru J."/>
            <person name="Mkamilo G."/>
            <person name="Bart R.S."/>
            <person name="Setter T.L."/>
            <person name="Gleadow R.M."/>
            <person name="Kulakow P."/>
            <person name="Ferguson M.E."/>
            <person name="Rounsley S."/>
            <person name="Rokhsar D.S."/>
        </authorList>
    </citation>
    <scope>NUCLEOTIDE SEQUENCE [LARGE SCALE GENOMIC DNA]</scope>
    <source>
        <strain evidence="4">cv. AM560-2</strain>
    </source>
</reference>
<protein>
    <submittedName>
        <fullName evidence="3">Uncharacterized protein</fullName>
    </submittedName>
</protein>
<feature type="region of interest" description="Disordered" evidence="1">
    <location>
        <begin position="39"/>
        <end position="87"/>
    </location>
</feature>
<dbReference type="Proteomes" id="UP000091857">
    <property type="component" value="Chromosome 15"/>
</dbReference>
<feature type="signal peptide" evidence="2">
    <location>
        <begin position="1"/>
        <end position="30"/>
    </location>
</feature>
<dbReference type="Gramene" id="Manes.15G052300.1.v8.1">
    <property type="protein sequence ID" value="Manes.15G052300.1.v8.1.CDS.1"/>
    <property type="gene ID" value="Manes.15G052300.v8.1"/>
</dbReference>